<dbReference type="Pfam" id="PF08327">
    <property type="entry name" value="AHSA1"/>
    <property type="match status" value="1"/>
</dbReference>
<gene>
    <name evidence="3" type="ORF">HKW67_16345</name>
</gene>
<keyword evidence="4" id="KW-1185">Reference proteome</keyword>
<reference evidence="3 4" key="1">
    <citation type="submission" date="2020-05" db="EMBL/GenBank/DDBJ databases">
        <title>Complete genome sequence of Gemmatimonas greenlandica TET16.</title>
        <authorList>
            <person name="Zeng Y."/>
        </authorList>
    </citation>
    <scope>NUCLEOTIDE SEQUENCE [LARGE SCALE GENOMIC DNA]</scope>
    <source>
        <strain evidence="3 4">TET16</strain>
    </source>
</reference>
<evidence type="ECO:0000313" key="3">
    <source>
        <dbReference type="EMBL" id="QJR36976.1"/>
    </source>
</evidence>
<dbReference type="InterPro" id="IPR023393">
    <property type="entry name" value="START-like_dom_sf"/>
</dbReference>
<dbReference type="InterPro" id="IPR013538">
    <property type="entry name" value="ASHA1/2-like_C"/>
</dbReference>
<name>A0A6M4IU20_9BACT</name>
<dbReference type="AlphaFoldDB" id="A0A6M4IU20"/>
<dbReference type="Proteomes" id="UP000500938">
    <property type="component" value="Chromosome"/>
</dbReference>
<dbReference type="CDD" id="cd07814">
    <property type="entry name" value="SRPBCC_CalC_Aha1-like"/>
    <property type="match status" value="1"/>
</dbReference>
<dbReference type="RefSeq" id="WP_171226409.1">
    <property type="nucleotide sequence ID" value="NZ_CP053085.1"/>
</dbReference>
<accession>A0A6M4IU20</accession>
<dbReference type="Gene3D" id="3.30.530.20">
    <property type="match status" value="1"/>
</dbReference>
<comment type="similarity">
    <text evidence="1">Belongs to the AHA1 family.</text>
</comment>
<evidence type="ECO:0000259" key="2">
    <source>
        <dbReference type="Pfam" id="PF08327"/>
    </source>
</evidence>
<evidence type="ECO:0000313" key="4">
    <source>
        <dbReference type="Proteomes" id="UP000500938"/>
    </source>
</evidence>
<dbReference type="KEGG" id="ggr:HKW67_16345"/>
<feature type="domain" description="Activator of Hsp90 ATPase homologue 1/2-like C-terminal" evidence="2">
    <location>
        <begin position="23"/>
        <end position="146"/>
    </location>
</feature>
<dbReference type="SUPFAM" id="SSF55961">
    <property type="entry name" value="Bet v1-like"/>
    <property type="match status" value="1"/>
</dbReference>
<evidence type="ECO:0000256" key="1">
    <source>
        <dbReference type="ARBA" id="ARBA00006817"/>
    </source>
</evidence>
<dbReference type="EMBL" id="CP053085">
    <property type="protein sequence ID" value="QJR36976.1"/>
    <property type="molecule type" value="Genomic_DNA"/>
</dbReference>
<proteinExistence type="inferred from homology"/>
<organism evidence="3 4">
    <name type="scientific">Gemmatimonas groenlandica</name>
    <dbReference type="NCBI Taxonomy" id="2732249"/>
    <lineage>
        <taxon>Bacteria</taxon>
        <taxon>Pseudomonadati</taxon>
        <taxon>Gemmatimonadota</taxon>
        <taxon>Gemmatimonadia</taxon>
        <taxon>Gemmatimonadales</taxon>
        <taxon>Gemmatimonadaceae</taxon>
        <taxon>Gemmatimonas</taxon>
    </lineage>
</organism>
<protein>
    <submittedName>
        <fullName evidence="3">SRPBCC domain-containing protein</fullName>
    </submittedName>
</protein>
<sequence length="148" mass="16523">MLVSREPDLFRLAVTLNVGVPDAWAMLTSPAGLARWWGDHVTLDTFAGGQLREQWTEGDRTVTTVGQVVVCEPPHVIAFTWADDDWLVVTGVSWQLVSVADAPTPRCELHLEHRGWLALPDDRREMLMQAHIDGWSKHLARLAAVLHG</sequence>